<keyword evidence="4" id="KW-1185">Reference proteome</keyword>
<evidence type="ECO:0000256" key="1">
    <source>
        <dbReference type="SAM" id="Phobius"/>
    </source>
</evidence>
<protein>
    <recommendedName>
        <fullName evidence="2">Beta-lactamase-related domain-containing protein</fullName>
    </recommendedName>
</protein>
<gene>
    <name evidence="3" type="ORF">CBF28_07440</name>
</gene>
<feature type="transmembrane region" description="Helical" evidence="1">
    <location>
        <begin position="12"/>
        <end position="29"/>
    </location>
</feature>
<dbReference type="PANTHER" id="PTHR46825:SF9">
    <property type="entry name" value="BETA-LACTAMASE-RELATED DOMAIN-CONTAINING PROTEIN"/>
    <property type="match status" value="1"/>
</dbReference>
<evidence type="ECO:0000313" key="3">
    <source>
        <dbReference type="EMBL" id="RSU14896.1"/>
    </source>
</evidence>
<keyword evidence="1" id="KW-0812">Transmembrane</keyword>
<feature type="domain" description="Beta-lactamase-related" evidence="2">
    <location>
        <begin position="65"/>
        <end position="343"/>
    </location>
</feature>
<dbReference type="Proteomes" id="UP000288028">
    <property type="component" value="Unassembled WGS sequence"/>
</dbReference>
<evidence type="ECO:0000313" key="4">
    <source>
        <dbReference type="Proteomes" id="UP000288028"/>
    </source>
</evidence>
<keyword evidence="1" id="KW-1133">Transmembrane helix</keyword>
<comment type="caution">
    <text evidence="3">The sequence shown here is derived from an EMBL/GenBank/DDBJ whole genome shotgun (WGS) entry which is preliminary data.</text>
</comment>
<dbReference type="Gene3D" id="3.40.710.10">
    <property type="entry name" value="DD-peptidase/beta-lactamase superfamily"/>
    <property type="match status" value="1"/>
</dbReference>
<dbReference type="SUPFAM" id="SSF56601">
    <property type="entry name" value="beta-lactamase/transpeptidase-like"/>
    <property type="match status" value="1"/>
</dbReference>
<organism evidence="3 4">
    <name type="scientific">Vagococcus carniphilus</name>
    <dbReference type="NCBI Taxonomy" id="218144"/>
    <lineage>
        <taxon>Bacteria</taxon>
        <taxon>Bacillati</taxon>
        <taxon>Bacillota</taxon>
        <taxon>Bacilli</taxon>
        <taxon>Lactobacillales</taxon>
        <taxon>Enterococcaceae</taxon>
        <taxon>Vagococcus</taxon>
    </lineage>
</organism>
<evidence type="ECO:0000259" key="2">
    <source>
        <dbReference type="Pfam" id="PF00144"/>
    </source>
</evidence>
<dbReference type="InterPro" id="IPR001466">
    <property type="entry name" value="Beta-lactam-related"/>
</dbReference>
<dbReference type="InterPro" id="IPR012338">
    <property type="entry name" value="Beta-lactam/transpept-like"/>
</dbReference>
<dbReference type="AlphaFoldDB" id="A0A430B3H3"/>
<accession>A0A430B3H3</accession>
<keyword evidence="1" id="KW-0472">Membrane</keyword>
<sequence>MLTNIKNKKWFIPVASVFLVILAFSSFYFKNNILHAETNKTEASSPNPAEEKIDDLINSANLFGTVAIVKDGEFVYTNSYGLSNKDKNIKNTTDTIYPIASLQKNMTAVIIAQLISEDKLTYDTTLTDFYPDLEHADEITIRQLIDHTSGYVMPEVSIGKVLTTEDEQLANALETSVFQDNNNYNYSNGNYTLLAGIIKKLDDMPYEESLQKRILDPLEMNNTYLWNHLPKGKTIPTEYYHRNDSDYVTDGAVYSEELMSTLLGAGNLYSTAKDVATFEISLNNGVLLKDEDYLELLGIEHNQLIERTGNISSEGTRGGYSSYLYGDITNQNVIIFLSNQSKDEYPEQLMTNMYEQLLLL</sequence>
<dbReference type="OrthoDB" id="2157616at2"/>
<dbReference type="Pfam" id="PF00144">
    <property type="entry name" value="Beta-lactamase"/>
    <property type="match status" value="1"/>
</dbReference>
<dbReference type="EMBL" id="NGKB01000006">
    <property type="protein sequence ID" value="RSU14896.1"/>
    <property type="molecule type" value="Genomic_DNA"/>
</dbReference>
<reference evidence="3 4" key="1">
    <citation type="submission" date="2017-05" db="EMBL/GenBank/DDBJ databases">
        <title>Vagococcus spp. assemblies.</title>
        <authorList>
            <person name="Gulvik C.A."/>
        </authorList>
    </citation>
    <scope>NUCLEOTIDE SEQUENCE [LARGE SCALE GENOMIC DNA]</scope>
    <source>
        <strain evidence="3 4">SS1714</strain>
    </source>
</reference>
<name>A0A430B3H3_9ENTE</name>
<dbReference type="InterPro" id="IPR050491">
    <property type="entry name" value="AmpC-like"/>
</dbReference>
<dbReference type="PANTHER" id="PTHR46825">
    <property type="entry name" value="D-ALANYL-D-ALANINE-CARBOXYPEPTIDASE/ENDOPEPTIDASE AMPH"/>
    <property type="match status" value="1"/>
</dbReference>
<proteinExistence type="predicted"/>